<feature type="region of interest" description="Disordered" evidence="1">
    <location>
        <begin position="65"/>
        <end position="91"/>
    </location>
</feature>
<dbReference type="AlphaFoldDB" id="A0A505DMP7"/>
<name>A0A505DMP7_9ACTN</name>
<feature type="transmembrane region" description="Helical" evidence="2">
    <location>
        <begin position="21"/>
        <end position="41"/>
    </location>
</feature>
<comment type="caution">
    <text evidence="3">The sequence shown here is derived from an EMBL/GenBank/DDBJ whole genome shotgun (WGS) entry which is preliminary data.</text>
</comment>
<protein>
    <submittedName>
        <fullName evidence="3">Uncharacterized protein</fullName>
    </submittedName>
</protein>
<proteinExistence type="predicted"/>
<evidence type="ECO:0000256" key="2">
    <source>
        <dbReference type="SAM" id="Phobius"/>
    </source>
</evidence>
<dbReference type="Proteomes" id="UP000317378">
    <property type="component" value="Unassembled WGS sequence"/>
</dbReference>
<accession>A0A505DMP7</accession>
<gene>
    <name evidence="3" type="ORF">FGD71_009560</name>
</gene>
<evidence type="ECO:0000313" key="3">
    <source>
        <dbReference type="EMBL" id="TPQ22496.1"/>
    </source>
</evidence>
<sequence>MVTRIRGRRRRRNPLRRRCDVVKAWTTFVVAVLLCVGAPLAGLATGRHVYDGARAAAEEQRAERHRVSAEVTEHASTAVPTSEGDKQPTSQVTVRWAEPGERPRTGEALVPAGTRAGERTDVWLDARGRIVAAPADSTVIWQRTVAAGACAAGGTAAVVLAAHFVVGRVALRHRMAEWEAEWARTGPEWQRRWA</sequence>
<organism evidence="3 4">
    <name type="scientific">Streptomyces sporangiiformans</name>
    <dbReference type="NCBI Taxonomy" id="2315329"/>
    <lineage>
        <taxon>Bacteria</taxon>
        <taxon>Bacillati</taxon>
        <taxon>Actinomycetota</taxon>
        <taxon>Actinomycetes</taxon>
        <taxon>Kitasatosporales</taxon>
        <taxon>Streptomycetaceae</taxon>
        <taxon>Streptomyces</taxon>
    </lineage>
</organism>
<reference evidence="3 4" key="1">
    <citation type="submission" date="2019-06" db="EMBL/GenBank/DDBJ databases">
        <title>Streptomyces sporangiiformans sp. nov., a novel actinomycete isolated from soil in Mount Song.</title>
        <authorList>
            <person name="Han L."/>
        </authorList>
    </citation>
    <scope>NUCLEOTIDE SEQUENCE [LARGE SCALE GENOMIC DNA]</scope>
    <source>
        <strain evidence="3 4">NEAU-SSA 1</strain>
    </source>
</reference>
<keyword evidence="2" id="KW-1133">Transmembrane helix</keyword>
<dbReference type="PANTHER" id="PTHR42305:SF1">
    <property type="entry name" value="MEMBRANE PROTEIN RV1733C-RELATED"/>
    <property type="match status" value="1"/>
</dbReference>
<dbReference type="RefSeq" id="WP_119099955.1">
    <property type="nucleotide sequence ID" value="NZ_QXMJ01000083.1"/>
</dbReference>
<dbReference type="OrthoDB" id="5190748at2"/>
<evidence type="ECO:0000256" key="1">
    <source>
        <dbReference type="SAM" id="MobiDB-lite"/>
    </source>
</evidence>
<evidence type="ECO:0000313" key="4">
    <source>
        <dbReference type="Proteomes" id="UP000317378"/>
    </source>
</evidence>
<dbReference type="InterPro" id="IPR039708">
    <property type="entry name" value="MT1774/Rv1733c-like"/>
</dbReference>
<keyword evidence="2" id="KW-0472">Membrane</keyword>
<dbReference type="PANTHER" id="PTHR42305">
    <property type="entry name" value="MEMBRANE PROTEIN RV1733C-RELATED"/>
    <property type="match status" value="1"/>
</dbReference>
<feature type="transmembrane region" description="Helical" evidence="2">
    <location>
        <begin position="145"/>
        <end position="166"/>
    </location>
</feature>
<dbReference type="EMBL" id="VCHX02000083">
    <property type="protein sequence ID" value="TPQ22496.1"/>
    <property type="molecule type" value="Genomic_DNA"/>
</dbReference>
<keyword evidence="4" id="KW-1185">Reference proteome</keyword>
<keyword evidence="2" id="KW-0812">Transmembrane</keyword>